<evidence type="ECO:0000313" key="8">
    <source>
        <dbReference type="Proteomes" id="UP001595909"/>
    </source>
</evidence>
<proteinExistence type="inferred from homology"/>
<evidence type="ECO:0000256" key="3">
    <source>
        <dbReference type="ARBA" id="ARBA00022801"/>
    </source>
</evidence>
<feature type="compositionally biased region" description="Low complexity" evidence="5">
    <location>
        <begin position="469"/>
        <end position="480"/>
    </location>
</feature>
<dbReference type="Pfam" id="PF14099">
    <property type="entry name" value="Polysacc_lyase"/>
    <property type="match status" value="1"/>
</dbReference>
<dbReference type="RefSeq" id="WP_274188321.1">
    <property type="nucleotide sequence ID" value="NZ_BAABHN010000020.1"/>
</dbReference>
<dbReference type="PANTHER" id="PTHR33630:SF9">
    <property type="entry name" value="CUTINASE 4"/>
    <property type="match status" value="1"/>
</dbReference>
<sequence length="956" mass="92621">MRSVRGGGELVDRFGRAVPAAPVVRLRVDPTPGGVPLLVDDVAVPVRRGADPHRAGLAAAARRAAHLGRPVRVEMAARWSAWPLVVHPDGAVDDARAPRAAPVVGTRGAWDDVAPRSRRRAPVLGGVADRPRRRPVGVLAVAGALAATLLVGALGTGVVTLAAPDAAPAECRDVTLFAVNGSGAAGGETLAAVTDPLVQQVGERLAVVAVAGPEVGASYEASEQQAVTTLTDQVAAQLAACPGSRAMLFGYSQGAHVAGDVAARVGAGQDPRVPADRVLAVGLFGDPARSAGVRTVPAGVTGQGVLPAREGGFGALAARTIEVCAPQDPVCATAAGATPPSLEQAVAAPAHIDYPQLTVAPDAPATRWASESLVRLITSLPAPGTTPAGGQPAGTATGAPSAGTTAPGTTAPGTTAPGTTAPGTTAPGTTASGTTAPGTGTDPSYDTGAGAAEPTGTSAPGTSAGGGAPRAADPGADTGYDTGGGTGSGSGGATATTAPNTGSGSGGAPDSGGAGSGSAPTGSRAPTATTLPRTGGTGSGTGTGSGSGSADSSSTPRSTTPPDEPPTTGRGRGTGTDSTGTSTGSAPGSDASSSGGEDGGGDASDSEASGADVSGSGGVGAEPTTTRTTPSDAGGDPDRSGDGALGDDAADEAGSSGQAGDSRTGSAGEATDALWSLTSGLAGFQDSNGGNVEGGGLDPEEAESPNVPGRQVVKLEVPGGAKRSEVRPEEAQDIRAGEHLFFGYSAFLPADFPVDTSDWQVIWQLHDGGTNTSPPVALEIVDGNLWLANVGDRVRDLGPVQAGRNLDVQLDIEFEEGGGSVSVYRGGRQVLQDFRPPRGTMIDSFDYLKTGIYRHTGGPAEPATIFLNDLKIGETLESVSGLAGAEAGGGSGQGGAQTGDADGGTDASNTGAGTGTSTRTGAGPASTGAGSTGSAGAGTSATRGAARPSELPRSPG</sequence>
<keyword evidence="8" id="KW-1185">Reference proteome</keyword>
<name>A0ABV9RGR2_9PSEU</name>
<feature type="compositionally biased region" description="Low complexity" evidence="5">
    <location>
        <begin position="548"/>
        <end position="595"/>
    </location>
</feature>
<accession>A0ABV9RGR2</accession>
<feature type="compositionally biased region" description="Low complexity" evidence="5">
    <location>
        <begin position="493"/>
        <end position="502"/>
    </location>
</feature>
<feature type="compositionally biased region" description="Low complexity" evidence="5">
    <location>
        <begin position="898"/>
        <end position="929"/>
    </location>
</feature>
<feature type="compositionally biased region" description="Low complexity" evidence="5">
    <location>
        <begin position="937"/>
        <end position="946"/>
    </location>
</feature>
<dbReference type="Gene3D" id="3.40.50.1820">
    <property type="entry name" value="alpha/beta hydrolase"/>
    <property type="match status" value="1"/>
</dbReference>
<feature type="transmembrane region" description="Helical" evidence="6">
    <location>
        <begin position="138"/>
        <end position="163"/>
    </location>
</feature>
<dbReference type="Pfam" id="PF01083">
    <property type="entry name" value="Cutinase"/>
    <property type="match status" value="1"/>
</dbReference>
<feature type="compositionally biased region" description="Gly residues" evidence="5">
    <location>
        <begin position="535"/>
        <end position="547"/>
    </location>
</feature>
<feature type="region of interest" description="Disordered" evidence="5">
    <location>
        <begin position="883"/>
        <end position="956"/>
    </location>
</feature>
<feature type="compositionally biased region" description="Gly residues" evidence="5">
    <location>
        <begin position="503"/>
        <end position="516"/>
    </location>
</feature>
<evidence type="ECO:0000256" key="1">
    <source>
        <dbReference type="ARBA" id="ARBA00007534"/>
    </source>
</evidence>
<feature type="compositionally biased region" description="Low complexity" evidence="5">
    <location>
        <begin position="652"/>
        <end position="662"/>
    </location>
</feature>
<feature type="region of interest" description="Disordered" evidence="5">
    <location>
        <begin position="380"/>
        <end position="668"/>
    </location>
</feature>
<gene>
    <name evidence="7" type="ORF">ACFPEL_10130</name>
</gene>
<keyword evidence="6" id="KW-1133">Transmembrane helix</keyword>
<keyword evidence="3" id="KW-0378">Hydrolase</keyword>
<feature type="compositionally biased region" description="Gly residues" evidence="5">
    <location>
        <begin position="481"/>
        <end position="492"/>
    </location>
</feature>
<evidence type="ECO:0000256" key="4">
    <source>
        <dbReference type="ARBA" id="ARBA00023157"/>
    </source>
</evidence>
<dbReference type="SMART" id="SM01110">
    <property type="entry name" value="Cutinase"/>
    <property type="match status" value="1"/>
</dbReference>
<evidence type="ECO:0000256" key="5">
    <source>
        <dbReference type="SAM" id="MobiDB-lite"/>
    </source>
</evidence>
<dbReference type="EMBL" id="JBHSIM010000020">
    <property type="protein sequence ID" value="MFC4832769.1"/>
    <property type="molecule type" value="Genomic_DNA"/>
</dbReference>
<evidence type="ECO:0000256" key="6">
    <source>
        <dbReference type="SAM" id="Phobius"/>
    </source>
</evidence>
<evidence type="ECO:0000256" key="2">
    <source>
        <dbReference type="ARBA" id="ARBA00022487"/>
    </source>
</evidence>
<organism evidence="7 8">
    <name type="scientific">Actinomycetospora chibensis</name>
    <dbReference type="NCBI Taxonomy" id="663606"/>
    <lineage>
        <taxon>Bacteria</taxon>
        <taxon>Bacillati</taxon>
        <taxon>Actinomycetota</taxon>
        <taxon>Actinomycetes</taxon>
        <taxon>Pseudonocardiales</taxon>
        <taxon>Pseudonocardiaceae</taxon>
        <taxon>Actinomycetospora</taxon>
    </lineage>
</organism>
<dbReference type="Proteomes" id="UP001595909">
    <property type="component" value="Unassembled WGS sequence"/>
</dbReference>
<dbReference type="InterPro" id="IPR025975">
    <property type="entry name" value="Polysacc_lyase"/>
</dbReference>
<protein>
    <submittedName>
        <fullName evidence="7">Cutinase family protein</fullName>
    </submittedName>
</protein>
<feature type="compositionally biased region" description="Gly residues" evidence="5">
    <location>
        <begin position="886"/>
        <end position="897"/>
    </location>
</feature>
<comment type="caution">
    <text evidence="7">The sequence shown here is derived from an EMBL/GenBank/DDBJ whole genome shotgun (WGS) entry which is preliminary data.</text>
</comment>
<reference evidence="8" key="1">
    <citation type="journal article" date="2019" name="Int. J. Syst. Evol. Microbiol.">
        <title>The Global Catalogue of Microorganisms (GCM) 10K type strain sequencing project: providing services to taxonomists for standard genome sequencing and annotation.</title>
        <authorList>
            <consortium name="The Broad Institute Genomics Platform"/>
            <consortium name="The Broad Institute Genome Sequencing Center for Infectious Disease"/>
            <person name="Wu L."/>
            <person name="Ma J."/>
        </authorList>
    </citation>
    <scope>NUCLEOTIDE SEQUENCE [LARGE SCALE GENOMIC DNA]</scope>
    <source>
        <strain evidence="8">CCUG 50347</strain>
    </source>
</reference>
<dbReference type="SUPFAM" id="SSF53474">
    <property type="entry name" value="alpha/beta-Hydrolases"/>
    <property type="match status" value="1"/>
</dbReference>
<keyword evidence="2" id="KW-0719">Serine esterase</keyword>
<comment type="similarity">
    <text evidence="1">Belongs to the cutinase family.</text>
</comment>
<dbReference type="InterPro" id="IPR000675">
    <property type="entry name" value="Cutinase/axe"/>
</dbReference>
<keyword evidence="6" id="KW-0812">Transmembrane</keyword>
<evidence type="ECO:0000313" key="7">
    <source>
        <dbReference type="EMBL" id="MFC4832769.1"/>
    </source>
</evidence>
<keyword evidence="6" id="KW-0472">Membrane</keyword>
<feature type="compositionally biased region" description="Low complexity" evidence="5">
    <location>
        <begin position="381"/>
        <end position="441"/>
    </location>
</feature>
<dbReference type="InterPro" id="IPR029058">
    <property type="entry name" value="AB_hydrolase_fold"/>
</dbReference>
<feature type="region of interest" description="Disordered" evidence="5">
    <location>
        <begin position="681"/>
        <end position="709"/>
    </location>
</feature>
<dbReference type="PANTHER" id="PTHR33630">
    <property type="entry name" value="CUTINASE RV1984C-RELATED-RELATED"/>
    <property type="match status" value="1"/>
</dbReference>
<dbReference type="Gene3D" id="2.60.120.200">
    <property type="match status" value="1"/>
</dbReference>
<keyword evidence="4" id="KW-1015">Disulfide bond</keyword>